<feature type="domain" description="MobA/VirD2-like nuclease" evidence="2">
    <location>
        <begin position="102"/>
        <end position="199"/>
    </location>
</feature>
<dbReference type="Proteomes" id="UP000230886">
    <property type="component" value="Unassembled WGS sequence"/>
</dbReference>
<sequence length="586" mass="64105">MIVKISRGAKVTGLMSYLAGPGKSNEHTDPHLVAGDYAIMAWHDDNELSGVDALAIGKQIDQPRKVFGTEIKIPNYLRDESGQDVRDSHGKKVRDPIDPYRDGNVWHCSLSLKADEGELTDEQWNKIATEFMDEMGFTDTSGRSPARWVAVRHGVSAKGNDHIHIAASAVREDGTKVNLYRDWKRASVAAARIEREHGLAVIESRQNETGERGYHRAENARAVRNGQTELDRDLLARRVRACATSSKSEAEFVRRLRGQGLIVRPRFASGRDDVVVGYKVAVRPDRDAIGADGKPIFYGGGHLAKDLTLPRLRKEWEDSPAASSEAVDEWRSARRERPTARPGREAKMLDPKLLERAGRDIAAWNKYLASIPVTDRAQWARAAGRTAGVFDAWSVRTEATPGPLAHAAKQLARSSQIPAHQHAPKKAGVVSAGGAALILMQTSPQLGKAASCALLMRQLIKTVEAIAAAHRAAGDLTRARDLEMTARVELESIHRQIPQSRSEIEHVEAEGSVAVLEPPVVKDKTEPEATSPMEATARDAAALAAGDFPVSAREAANRGPSPIPSRLDPQREQTRAEKSRDNGVER</sequence>
<reference evidence="3 4" key="1">
    <citation type="submission" date="2017-07" db="EMBL/GenBank/DDBJ databases">
        <title>Draft sequence of Rhodococcus enclensis 23b-28.</title>
        <authorList>
            <person name="Besaury L."/>
            <person name="Sancelme M."/>
            <person name="Amato P."/>
            <person name="Lallement A."/>
            <person name="Delort A.-M."/>
        </authorList>
    </citation>
    <scope>NUCLEOTIDE SEQUENCE [LARGE SCALE GENOMIC DNA]</scope>
    <source>
        <strain evidence="3 4">23b-28</strain>
    </source>
</reference>
<evidence type="ECO:0000313" key="3">
    <source>
        <dbReference type="EMBL" id="PCK22185.1"/>
    </source>
</evidence>
<feature type="compositionally biased region" description="Basic and acidic residues" evidence="1">
    <location>
        <begin position="328"/>
        <end position="344"/>
    </location>
</feature>
<protein>
    <recommendedName>
        <fullName evidence="2">MobA/VirD2-like nuclease domain-containing protein</fullName>
    </recommendedName>
</protein>
<dbReference type="InterPro" id="IPR005094">
    <property type="entry name" value="Endonuclease_MobA/VirD2"/>
</dbReference>
<evidence type="ECO:0000259" key="2">
    <source>
        <dbReference type="Pfam" id="PF03432"/>
    </source>
</evidence>
<dbReference type="EMBL" id="NOVD01000081">
    <property type="protein sequence ID" value="PCK22185.1"/>
    <property type="molecule type" value="Genomic_DNA"/>
</dbReference>
<dbReference type="Pfam" id="PF03432">
    <property type="entry name" value="Relaxase"/>
    <property type="match status" value="1"/>
</dbReference>
<feature type="compositionally biased region" description="Basic and acidic residues" evidence="1">
    <location>
        <begin position="568"/>
        <end position="586"/>
    </location>
</feature>
<accession>A0A2A5IXX6</accession>
<feature type="region of interest" description="Disordered" evidence="1">
    <location>
        <begin position="318"/>
        <end position="344"/>
    </location>
</feature>
<feature type="region of interest" description="Disordered" evidence="1">
    <location>
        <begin position="521"/>
        <end position="586"/>
    </location>
</feature>
<evidence type="ECO:0000256" key="1">
    <source>
        <dbReference type="SAM" id="MobiDB-lite"/>
    </source>
</evidence>
<gene>
    <name evidence="3" type="ORF">CHR55_32910</name>
</gene>
<organism evidence="3 4">
    <name type="scientific">Rhodococcus qingshengii</name>
    <dbReference type="NCBI Taxonomy" id="334542"/>
    <lineage>
        <taxon>Bacteria</taxon>
        <taxon>Bacillati</taxon>
        <taxon>Actinomycetota</taxon>
        <taxon>Actinomycetes</taxon>
        <taxon>Mycobacteriales</taxon>
        <taxon>Nocardiaceae</taxon>
        <taxon>Rhodococcus</taxon>
        <taxon>Rhodococcus erythropolis group</taxon>
    </lineage>
</organism>
<comment type="caution">
    <text evidence="3">The sequence shown here is derived from an EMBL/GenBank/DDBJ whole genome shotgun (WGS) entry which is preliminary data.</text>
</comment>
<name>A0A2A5IXX6_RHOSG</name>
<evidence type="ECO:0000313" key="4">
    <source>
        <dbReference type="Proteomes" id="UP000230886"/>
    </source>
</evidence>
<dbReference type="AlphaFoldDB" id="A0A2A5IXX6"/>
<proteinExistence type="predicted"/>
<dbReference type="RefSeq" id="WP_099699048.1">
    <property type="nucleotide sequence ID" value="NZ_NOVD01000081.1"/>
</dbReference>